<comment type="caution">
    <text evidence="9">The sequence shown here is derived from an EMBL/GenBank/DDBJ whole genome shotgun (WGS) entry which is preliminary data.</text>
</comment>
<keyword evidence="3" id="KW-0677">Repeat</keyword>
<feature type="disulfide bond" evidence="6">
    <location>
        <begin position="135"/>
        <end position="144"/>
    </location>
</feature>
<feature type="transmembrane region" description="Helical" evidence="7">
    <location>
        <begin position="424"/>
        <end position="450"/>
    </location>
</feature>
<organism evidence="9 10">
    <name type="scientific">Stichopus japonicus</name>
    <name type="common">Sea cucumber</name>
    <dbReference type="NCBI Taxonomy" id="307972"/>
    <lineage>
        <taxon>Eukaryota</taxon>
        <taxon>Metazoa</taxon>
        <taxon>Echinodermata</taxon>
        <taxon>Eleutherozoa</taxon>
        <taxon>Echinozoa</taxon>
        <taxon>Holothuroidea</taxon>
        <taxon>Aspidochirotacea</taxon>
        <taxon>Aspidochirotida</taxon>
        <taxon>Stichopodidae</taxon>
        <taxon>Apostichopus</taxon>
    </lineage>
</organism>
<dbReference type="InterPro" id="IPR000742">
    <property type="entry name" value="EGF"/>
</dbReference>
<evidence type="ECO:0000256" key="2">
    <source>
        <dbReference type="ARBA" id="ARBA00022729"/>
    </source>
</evidence>
<evidence type="ECO:0000256" key="1">
    <source>
        <dbReference type="ARBA" id="ARBA00022536"/>
    </source>
</evidence>
<dbReference type="FunFam" id="2.10.25.10:FF:000255">
    <property type="entry name" value="Sushi, nidogen and EGF-like domains 1"/>
    <property type="match status" value="1"/>
</dbReference>
<feature type="transmembrane region" description="Helical" evidence="7">
    <location>
        <begin position="25"/>
        <end position="46"/>
    </location>
</feature>
<evidence type="ECO:0000313" key="10">
    <source>
        <dbReference type="Proteomes" id="UP000230750"/>
    </source>
</evidence>
<dbReference type="GO" id="GO:0071944">
    <property type="term" value="C:cell periphery"/>
    <property type="evidence" value="ECO:0007669"/>
    <property type="project" value="UniProtKB-ARBA"/>
</dbReference>
<dbReference type="STRING" id="307972.A0A2G8KLL7"/>
<evidence type="ECO:0000256" key="7">
    <source>
        <dbReference type="SAM" id="Phobius"/>
    </source>
</evidence>
<dbReference type="Pfam" id="PF07645">
    <property type="entry name" value="EGF_CA"/>
    <property type="match status" value="1"/>
</dbReference>
<keyword evidence="5" id="KW-0325">Glycoprotein</keyword>
<comment type="caution">
    <text evidence="6">Lacks conserved residue(s) required for the propagation of feature annotation.</text>
</comment>
<evidence type="ECO:0000256" key="4">
    <source>
        <dbReference type="ARBA" id="ARBA00023157"/>
    </source>
</evidence>
<dbReference type="CDD" id="cd00054">
    <property type="entry name" value="EGF_CA"/>
    <property type="match status" value="3"/>
</dbReference>
<dbReference type="InterPro" id="IPR051022">
    <property type="entry name" value="Notch_Cell-Fate_Det"/>
</dbReference>
<keyword evidence="1 6" id="KW-0245">EGF-like domain</keyword>
<dbReference type="Pfam" id="PF00008">
    <property type="entry name" value="EGF"/>
    <property type="match status" value="3"/>
</dbReference>
<feature type="domain" description="EGF-like" evidence="8">
    <location>
        <begin position="109"/>
        <end position="145"/>
    </location>
</feature>
<keyword evidence="4 6" id="KW-1015">Disulfide bond</keyword>
<keyword evidence="7" id="KW-0812">Transmembrane</keyword>
<evidence type="ECO:0000313" key="9">
    <source>
        <dbReference type="EMBL" id="PIK48914.1"/>
    </source>
</evidence>
<feature type="domain" description="EGF-like" evidence="8">
    <location>
        <begin position="174"/>
        <end position="211"/>
    </location>
</feature>
<gene>
    <name evidence="9" type="ORF">BSL78_14216</name>
</gene>
<feature type="domain" description="EGF-like" evidence="8">
    <location>
        <begin position="223"/>
        <end position="262"/>
    </location>
</feature>
<dbReference type="SMART" id="SM00179">
    <property type="entry name" value="EGF_CA"/>
    <property type="match status" value="4"/>
</dbReference>
<dbReference type="InterPro" id="IPR049883">
    <property type="entry name" value="NOTCH1_EGF-like"/>
</dbReference>
<feature type="disulfide bond" evidence="6">
    <location>
        <begin position="252"/>
        <end position="261"/>
    </location>
</feature>
<feature type="disulfide bond" evidence="6">
    <location>
        <begin position="201"/>
        <end position="210"/>
    </location>
</feature>
<dbReference type="AlphaFoldDB" id="A0A2G8KLL7"/>
<dbReference type="GO" id="GO:0005509">
    <property type="term" value="F:calcium ion binding"/>
    <property type="evidence" value="ECO:0007669"/>
    <property type="project" value="InterPro"/>
</dbReference>
<evidence type="ECO:0000256" key="5">
    <source>
        <dbReference type="ARBA" id="ARBA00023180"/>
    </source>
</evidence>
<dbReference type="EMBL" id="MRZV01000493">
    <property type="protein sequence ID" value="PIK48914.1"/>
    <property type="molecule type" value="Genomic_DNA"/>
</dbReference>
<dbReference type="InterPro" id="IPR001881">
    <property type="entry name" value="EGF-like_Ca-bd_dom"/>
</dbReference>
<proteinExistence type="predicted"/>
<evidence type="ECO:0000259" key="8">
    <source>
        <dbReference type="PROSITE" id="PS50026"/>
    </source>
</evidence>
<dbReference type="PROSITE" id="PS01186">
    <property type="entry name" value="EGF_2"/>
    <property type="match status" value="4"/>
</dbReference>
<dbReference type="PROSITE" id="PS01187">
    <property type="entry name" value="EGF_CA"/>
    <property type="match status" value="1"/>
</dbReference>
<accession>A0A2G8KLL7</accession>
<feature type="disulfide bond" evidence="6">
    <location>
        <begin position="90"/>
        <end position="99"/>
    </location>
</feature>
<dbReference type="Proteomes" id="UP000230750">
    <property type="component" value="Unassembled WGS sequence"/>
</dbReference>
<dbReference type="SUPFAM" id="SSF57196">
    <property type="entry name" value="EGF/Laminin"/>
    <property type="match status" value="4"/>
</dbReference>
<dbReference type="InterPro" id="IPR013032">
    <property type="entry name" value="EGF-like_CS"/>
</dbReference>
<evidence type="ECO:0000256" key="3">
    <source>
        <dbReference type="ARBA" id="ARBA00022737"/>
    </source>
</evidence>
<dbReference type="PROSITE" id="PS00022">
    <property type="entry name" value="EGF_1"/>
    <property type="match status" value="4"/>
</dbReference>
<dbReference type="PROSITE" id="PS50026">
    <property type="entry name" value="EGF_3"/>
    <property type="match status" value="4"/>
</dbReference>
<sequence>MMKAIRSIPKVSVKSVLVDVTHSPLAFANIMAVTIRIFVCFVLFWITFCILPSSTAGVGSTDQSSGACASQPCENDGNCIEVNAAFICVCPDGFNGLRCENNVSRPKSEADACTSNPCNAGICVSSGPDRYTCMCTAGWEGENCERDVDECRISNANCETDLTCVNTEGSYTCENLTCKDNPCRNGGLCHQPIGSYPRCLCSEGFTGLHCDMEIIATTSPEPDVGICDREPCQNQGECTPSTSSPSGFTCRCFSGFSGALCDVPLHVVCLYDEVTYHEADVRYVDCNECHCQKGSWFCTKKFCGTIHGSFHFINNYDLIEEDAEEFQRLLREDLINVFSIPQEMLDDIEYPGRYNSVSLQAQNDVKKISADIESMLSTANYSFTFQGEELIVDPDSVFFEMEQSRAPSSTDPNMIAPAWDLDTLYVIIIVISIGIVVLFVVLLCLARVCVKRHKAKTKAKQYQQGENGEAHNLNNSRQITTIPNHLYAVIDNSENYQDVDDVSISMEDSSAYHTYEKPSTNGSNLAMQPTLEYKELEPYRDHEEETCCQLERDILENTEL</sequence>
<dbReference type="PANTHER" id="PTHR24049">
    <property type="entry name" value="CRUMBS FAMILY MEMBER"/>
    <property type="match status" value="1"/>
</dbReference>
<feature type="domain" description="EGF-like" evidence="8">
    <location>
        <begin position="64"/>
        <end position="100"/>
    </location>
</feature>
<name>A0A2G8KLL7_STIJA</name>
<dbReference type="InterPro" id="IPR018097">
    <property type="entry name" value="EGF_Ca-bd_CS"/>
</dbReference>
<dbReference type="SMART" id="SM00181">
    <property type="entry name" value="EGF"/>
    <property type="match status" value="4"/>
</dbReference>
<keyword evidence="2" id="KW-0732">Signal</keyword>
<keyword evidence="10" id="KW-1185">Reference proteome</keyword>
<evidence type="ECO:0000256" key="6">
    <source>
        <dbReference type="PROSITE-ProRule" id="PRU00076"/>
    </source>
</evidence>
<keyword evidence="7" id="KW-1133">Transmembrane helix</keyword>
<dbReference type="Pfam" id="PF12661">
    <property type="entry name" value="hEGF"/>
    <property type="match status" value="1"/>
</dbReference>
<dbReference type="OrthoDB" id="6138650at2759"/>
<protein>
    <submittedName>
        <fullName evidence="9">Putative neurogenic locus notch-like protein 1 isoform X6</fullName>
    </submittedName>
</protein>
<keyword evidence="7" id="KW-0472">Membrane</keyword>
<feature type="disulfide bond" evidence="6">
    <location>
        <begin position="113"/>
        <end position="123"/>
    </location>
</feature>
<reference evidence="9 10" key="1">
    <citation type="journal article" date="2017" name="PLoS Biol.">
        <title>The sea cucumber genome provides insights into morphological evolution and visceral regeneration.</title>
        <authorList>
            <person name="Zhang X."/>
            <person name="Sun L."/>
            <person name="Yuan J."/>
            <person name="Sun Y."/>
            <person name="Gao Y."/>
            <person name="Zhang L."/>
            <person name="Li S."/>
            <person name="Dai H."/>
            <person name="Hamel J.F."/>
            <person name="Liu C."/>
            <person name="Yu Y."/>
            <person name="Liu S."/>
            <person name="Lin W."/>
            <person name="Guo K."/>
            <person name="Jin S."/>
            <person name="Xu P."/>
            <person name="Storey K.B."/>
            <person name="Huan P."/>
            <person name="Zhang T."/>
            <person name="Zhou Y."/>
            <person name="Zhang J."/>
            <person name="Lin C."/>
            <person name="Li X."/>
            <person name="Xing L."/>
            <person name="Huo D."/>
            <person name="Sun M."/>
            <person name="Wang L."/>
            <person name="Mercier A."/>
            <person name="Li F."/>
            <person name="Yang H."/>
            <person name="Xiang J."/>
        </authorList>
    </citation>
    <scope>NUCLEOTIDE SEQUENCE [LARGE SCALE GENOMIC DNA]</scope>
    <source>
        <strain evidence="9">Shaxun</strain>
        <tissue evidence="9">Muscle</tissue>
    </source>
</reference>
<dbReference type="Gene3D" id="2.10.25.10">
    <property type="entry name" value="Laminin"/>
    <property type="match status" value="5"/>
</dbReference>
<dbReference type="FunFam" id="2.10.25.10:FF:000185">
    <property type="entry name" value="basement membrane-specific heparan sulfate proteoglycan core protein-like"/>
    <property type="match status" value="1"/>
</dbReference>